<sequence>MKKTLLKIAEHFNESDISWAVGASYLLKLHNIVEQANDLDILVLKSDLNKAVSILNKLGKEASLEKMNKNFSRDFYKFKINGVEVDLFADLLINYNNKSYNFQLKKESITDFKKINAFLIPLASLEDWYILYSLMTGKEKKIKLLENHFEKHGIKNPEILEKNLEKALPEKLKQSIVKLLR</sequence>
<dbReference type="AlphaFoldDB" id="A0AAW4WY94"/>
<name>A0AAW4WY94_9FIRM</name>
<dbReference type="EMBL" id="JAJFAT010000001">
    <property type="protein sequence ID" value="MCC3143974.1"/>
    <property type="molecule type" value="Genomic_DNA"/>
</dbReference>
<proteinExistence type="predicted"/>
<accession>A0AAW4WY94</accession>
<gene>
    <name evidence="1" type="ORF">LJ207_01380</name>
</gene>
<comment type="caution">
    <text evidence="1">The sequence shown here is derived from an EMBL/GenBank/DDBJ whole genome shotgun (WGS) entry which is preliminary data.</text>
</comment>
<dbReference type="RefSeq" id="WP_229343362.1">
    <property type="nucleotide sequence ID" value="NZ_JAJFAT010000001.1"/>
</dbReference>
<dbReference type="Proteomes" id="UP001199296">
    <property type="component" value="Unassembled WGS sequence"/>
</dbReference>
<dbReference type="SUPFAM" id="SSF81301">
    <property type="entry name" value="Nucleotidyltransferase"/>
    <property type="match status" value="1"/>
</dbReference>
<keyword evidence="2" id="KW-1185">Reference proteome</keyword>
<dbReference type="InterPro" id="IPR043519">
    <property type="entry name" value="NT_sf"/>
</dbReference>
<dbReference type="Gene3D" id="3.30.460.40">
    <property type="match status" value="1"/>
</dbReference>
<organism evidence="1 2">
    <name type="scientific">Halanaerobium polyolivorans</name>
    <dbReference type="NCBI Taxonomy" id="2886943"/>
    <lineage>
        <taxon>Bacteria</taxon>
        <taxon>Bacillati</taxon>
        <taxon>Bacillota</taxon>
        <taxon>Clostridia</taxon>
        <taxon>Halanaerobiales</taxon>
        <taxon>Halanaerobiaceae</taxon>
        <taxon>Halanaerobium</taxon>
    </lineage>
</organism>
<protein>
    <submittedName>
        <fullName evidence="1">Nucleotidyltransferase family protein</fullName>
    </submittedName>
</protein>
<evidence type="ECO:0000313" key="1">
    <source>
        <dbReference type="EMBL" id="MCC3143974.1"/>
    </source>
</evidence>
<evidence type="ECO:0000313" key="2">
    <source>
        <dbReference type="Proteomes" id="UP001199296"/>
    </source>
</evidence>
<reference evidence="1 2" key="1">
    <citation type="submission" date="2021-10" db="EMBL/GenBank/DDBJ databases">
        <authorList>
            <person name="Grouzdev D.S."/>
            <person name="Pantiukh K.S."/>
            <person name="Krutkina M.S."/>
        </authorList>
    </citation>
    <scope>NUCLEOTIDE SEQUENCE [LARGE SCALE GENOMIC DNA]</scope>
    <source>
        <strain evidence="1 2">Z-7514</strain>
    </source>
</reference>